<protein>
    <submittedName>
        <fullName evidence="1">Uncharacterized protein</fullName>
    </submittedName>
</protein>
<reference evidence="1" key="1">
    <citation type="submission" date="2022-01" db="EMBL/GenBank/DDBJ databases">
        <authorList>
            <person name="King R."/>
        </authorList>
    </citation>
    <scope>NUCLEOTIDE SEQUENCE</scope>
</reference>
<name>A0A9P0HS17_NEZVI</name>
<evidence type="ECO:0000313" key="2">
    <source>
        <dbReference type="Proteomes" id="UP001152798"/>
    </source>
</evidence>
<keyword evidence="2" id="KW-1185">Reference proteome</keyword>
<dbReference type="Proteomes" id="UP001152798">
    <property type="component" value="Chromosome 6"/>
</dbReference>
<dbReference type="AlphaFoldDB" id="A0A9P0HS17"/>
<accession>A0A9P0HS17</accession>
<organism evidence="1 2">
    <name type="scientific">Nezara viridula</name>
    <name type="common">Southern green stink bug</name>
    <name type="synonym">Cimex viridulus</name>
    <dbReference type="NCBI Taxonomy" id="85310"/>
    <lineage>
        <taxon>Eukaryota</taxon>
        <taxon>Metazoa</taxon>
        <taxon>Ecdysozoa</taxon>
        <taxon>Arthropoda</taxon>
        <taxon>Hexapoda</taxon>
        <taxon>Insecta</taxon>
        <taxon>Pterygota</taxon>
        <taxon>Neoptera</taxon>
        <taxon>Paraneoptera</taxon>
        <taxon>Hemiptera</taxon>
        <taxon>Heteroptera</taxon>
        <taxon>Panheteroptera</taxon>
        <taxon>Pentatomomorpha</taxon>
        <taxon>Pentatomoidea</taxon>
        <taxon>Pentatomidae</taxon>
        <taxon>Pentatominae</taxon>
        <taxon>Nezara</taxon>
    </lineage>
</organism>
<proteinExistence type="predicted"/>
<evidence type="ECO:0000313" key="1">
    <source>
        <dbReference type="EMBL" id="CAH1406371.1"/>
    </source>
</evidence>
<sequence length="158" mass="18451">MRLPYTGSDMAVINPFPFPYVVSLSLRKILLNRSIYRWRKRWVLVIRVAHVLSGGVLKWKTADMRRKPHLGRYSLRGSFERCRLRIKRSGRVFVVEDFNFLEKIDSRERRVSVGRRLSRRASKRSLGRLMILALALKSAQYQVIAVSRISIGRCSQSC</sequence>
<dbReference type="EMBL" id="OV725082">
    <property type="protein sequence ID" value="CAH1406371.1"/>
    <property type="molecule type" value="Genomic_DNA"/>
</dbReference>
<gene>
    <name evidence="1" type="ORF">NEZAVI_LOCUS14325</name>
</gene>